<protein>
    <submittedName>
        <fullName evidence="1">Uncharacterized protein</fullName>
    </submittedName>
</protein>
<comment type="caution">
    <text evidence="1">The sequence shown here is derived from an EMBL/GenBank/DDBJ whole genome shotgun (WGS) entry which is preliminary data.</text>
</comment>
<proteinExistence type="predicted"/>
<evidence type="ECO:0000313" key="2">
    <source>
        <dbReference type="Proteomes" id="UP001429984"/>
    </source>
</evidence>
<evidence type="ECO:0000313" key="1">
    <source>
        <dbReference type="EMBL" id="MBF6026086.1"/>
    </source>
</evidence>
<accession>A0ABS0BAS0</accession>
<dbReference type="RefSeq" id="WP_194932681.1">
    <property type="nucleotide sequence ID" value="NZ_JADLZT010000013.1"/>
</dbReference>
<dbReference type="Proteomes" id="UP001429984">
    <property type="component" value="Unassembled WGS sequence"/>
</dbReference>
<organism evidence="1 2">
    <name type="scientific">Lysobacter niastensis</name>
    <dbReference type="NCBI Taxonomy" id="380629"/>
    <lineage>
        <taxon>Bacteria</taxon>
        <taxon>Pseudomonadati</taxon>
        <taxon>Pseudomonadota</taxon>
        <taxon>Gammaproteobacteria</taxon>
        <taxon>Lysobacterales</taxon>
        <taxon>Lysobacteraceae</taxon>
        <taxon>Lysobacter</taxon>
    </lineage>
</organism>
<keyword evidence="2" id="KW-1185">Reference proteome</keyword>
<name>A0ABS0BAS0_9GAMM</name>
<gene>
    <name evidence="1" type="ORF">IU514_18810</name>
</gene>
<reference evidence="1 2" key="1">
    <citation type="submission" date="2020-11" db="EMBL/GenBank/DDBJ databases">
        <title>Draft Genome Sequence and Secondary Metabolite Biosynthetic Potential of the Lysobacter niastensis Type strain DSM 18481.</title>
        <authorList>
            <person name="Turrini P."/>
            <person name="Artuso I."/>
            <person name="Tescari M."/>
            <person name="Lugli G.A."/>
            <person name="Frangipani E."/>
            <person name="Ventura M."/>
            <person name="Visca P."/>
        </authorList>
    </citation>
    <scope>NUCLEOTIDE SEQUENCE [LARGE SCALE GENOMIC DNA]</scope>
    <source>
        <strain evidence="1 2">DSM 18481</strain>
    </source>
</reference>
<dbReference type="EMBL" id="JADLZT010000013">
    <property type="protein sequence ID" value="MBF6026086.1"/>
    <property type="molecule type" value="Genomic_DNA"/>
</dbReference>
<sequence>MTDIVLHDIDQVLLERIGRVAKVRGWNLQEALMHLLEHGLFACESQLAAKFNDSDAMALQAAISALEVVPNDPGFSLIGRIEGDKNEHAGQTQFDLDLLAYLGEGKGQPAG</sequence>